<dbReference type="Pfam" id="PF00144">
    <property type="entry name" value="Beta-lactamase"/>
    <property type="match status" value="1"/>
</dbReference>
<keyword evidence="3" id="KW-1185">Reference proteome</keyword>
<dbReference type="SUPFAM" id="SSF56601">
    <property type="entry name" value="beta-lactamase/transpeptidase-like"/>
    <property type="match status" value="1"/>
</dbReference>
<dbReference type="InterPro" id="IPR001466">
    <property type="entry name" value="Beta-lactam-related"/>
</dbReference>
<dbReference type="PANTHER" id="PTHR43283:SF14">
    <property type="entry name" value="BLL8153 PROTEIN"/>
    <property type="match status" value="1"/>
</dbReference>
<sequence>MKRALTLILLLVCLIAIGVSIRFHTEINRFYHVLTLFDPDVIQHNFRNMGTIFASRNVPRSGDIYTLPEQAQPLPDNYQWNNEQRELEDWLDRTETTGMIVLKDGKIVFQEYYRGNNENSRTISWSVAKSVVSALTGFALQDGAIKTLEDPVTDYVPELKASGYDNVRLKDVLQMSSGVGFNEDYGDFHSDINRMGRTMALGTSIDDFVISLKNAREPGTYNHYVSMDTQVVAMVITRATGKNLSEYMEEKLWSRLGAESDVYWLTDDGGVELAFGGLNSTLRDYARFGQLYLNLGKNWQGKQLLPESWIKASVTPDAPHLMPGDNPASGSRFGYAYQWWLPEETTDEGDYLAVGIYGQFIYVNPKHRVVIAKSSAYSDYNNSSEAMETESIAVFRHIARNLK</sequence>
<dbReference type="InterPro" id="IPR012338">
    <property type="entry name" value="Beta-lactam/transpept-like"/>
</dbReference>
<dbReference type="GO" id="GO:0016787">
    <property type="term" value="F:hydrolase activity"/>
    <property type="evidence" value="ECO:0007669"/>
    <property type="project" value="UniProtKB-KW"/>
</dbReference>
<dbReference type="EMBL" id="BAABFL010000455">
    <property type="protein sequence ID" value="GAA4651534.1"/>
    <property type="molecule type" value="Genomic_DNA"/>
</dbReference>
<dbReference type="Proteomes" id="UP001500604">
    <property type="component" value="Unassembled WGS sequence"/>
</dbReference>
<evidence type="ECO:0000313" key="3">
    <source>
        <dbReference type="Proteomes" id="UP001500604"/>
    </source>
</evidence>
<dbReference type="Gene3D" id="3.40.710.10">
    <property type="entry name" value="DD-peptidase/beta-lactamase superfamily"/>
    <property type="match status" value="1"/>
</dbReference>
<evidence type="ECO:0000313" key="2">
    <source>
        <dbReference type="EMBL" id="GAA4651534.1"/>
    </source>
</evidence>
<keyword evidence="2" id="KW-0378">Hydrolase</keyword>
<accession>A0ABP8V6C3</accession>
<gene>
    <name evidence="2" type="ORF">GCM10023116_38180</name>
</gene>
<evidence type="ECO:0000259" key="1">
    <source>
        <dbReference type="Pfam" id="PF00144"/>
    </source>
</evidence>
<proteinExistence type="predicted"/>
<name>A0ABP8V6C3_9GAMM</name>
<organism evidence="2 3">
    <name type="scientific">Kistimonas scapharcae</name>
    <dbReference type="NCBI Taxonomy" id="1036133"/>
    <lineage>
        <taxon>Bacteria</taxon>
        <taxon>Pseudomonadati</taxon>
        <taxon>Pseudomonadota</taxon>
        <taxon>Gammaproteobacteria</taxon>
        <taxon>Oceanospirillales</taxon>
        <taxon>Endozoicomonadaceae</taxon>
        <taxon>Kistimonas</taxon>
    </lineage>
</organism>
<feature type="domain" description="Beta-lactamase-related" evidence="1">
    <location>
        <begin position="98"/>
        <end position="375"/>
    </location>
</feature>
<protein>
    <submittedName>
        <fullName evidence="2">Serine hydrolase</fullName>
    </submittedName>
</protein>
<dbReference type="PANTHER" id="PTHR43283">
    <property type="entry name" value="BETA-LACTAMASE-RELATED"/>
    <property type="match status" value="1"/>
</dbReference>
<dbReference type="InterPro" id="IPR050789">
    <property type="entry name" value="Diverse_Enzym_Activities"/>
</dbReference>
<reference evidence="3" key="1">
    <citation type="journal article" date="2019" name="Int. J. Syst. Evol. Microbiol.">
        <title>The Global Catalogue of Microorganisms (GCM) 10K type strain sequencing project: providing services to taxonomists for standard genome sequencing and annotation.</title>
        <authorList>
            <consortium name="The Broad Institute Genomics Platform"/>
            <consortium name="The Broad Institute Genome Sequencing Center for Infectious Disease"/>
            <person name="Wu L."/>
            <person name="Ma J."/>
        </authorList>
    </citation>
    <scope>NUCLEOTIDE SEQUENCE [LARGE SCALE GENOMIC DNA]</scope>
    <source>
        <strain evidence="3">JCM 17805</strain>
    </source>
</reference>
<comment type="caution">
    <text evidence="2">The sequence shown here is derived from an EMBL/GenBank/DDBJ whole genome shotgun (WGS) entry which is preliminary data.</text>
</comment>